<comment type="subcellular location">
    <subcellularLocation>
        <location evidence="1">Membrane</location>
        <topology evidence="1">Multi-pass membrane protein</topology>
    </subcellularLocation>
</comment>
<proteinExistence type="inferred from homology"/>
<name>A0A2J8A401_9CHLO</name>
<evidence type="ECO:0000313" key="8">
    <source>
        <dbReference type="Proteomes" id="UP000236333"/>
    </source>
</evidence>
<evidence type="ECO:0000313" key="7">
    <source>
        <dbReference type="EMBL" id="PNH07244.1"/>
    </source>
</evidence>
<evidence type="ECO:0000256" key="4">
    <source>
        <dbReference type="ARBA" id="ARBA00022989"/>
    </source>
</evidence>
<organism evidence="7 8">
    <name type="scientific">Tetrabaena socialis</name>
    <dbReference type="NCBI Taxonomy" id="47790"/>
    <lineage>
        <taxon>Eukaryota</taxon>
        <taxon>Viridiplantae</taxon>
        <taxon>Chlorophyta</taxon>
        <taxon>core chlorophytes</taxon>
        <taxon>Chlorophyceae</taxon>
        <taxon>CS clade</taxon>
        <taxon>Chlamydomonadales</taxon>
        <taxon>Tetrabaenaceae</taxon>
        <taxon>Tetrabaena</taxon>
    </lineage>
</organism>
<dbReference type="OrthoDB" id="411251at2759"/>
<evidence type="ECO:0000256" key="6">
    <source>
        <dbReference type="SAM" id="MobiDB-lite"/>
    </source>
</evidence>
<dbReference type="Proteomes" id="UP000236333">
    <property type="component" value="Unassembled WGS sequence"/>
</dbReference>
<dbReference type="PANTHER" id="PTHR21236">
    <property type="entry name" value="GOLGI MEMBRANE PROTEIN YIP1"/>
    <property type="match status" value="1"/>
</dbReference>
<reference evidence="7 8" key="1">
    <citation type="journal article" date="2017" name="Mol. Biol. Evol.">
        <title>The 4-celled Tetrabaena socialis nuclear genome reveals the essential components for genetic control of cell number at the origin of multicellularity in the volvocine lineage.</title>
        <authorList>
            <person name="Featherston J."/>
            <person name="Arakaki Y."/>
            <person name="Hanschen E.R."/>
            <person name="Ferris P.J."/>
            <person name="Michod R.E."/>
            <person name="Olson B.J.S.C."/>
            <person name="Nozaki H."/>
            <person name="Durand P.M."/>
        </authorList>
    </citation>
    <scope>NUCLEOTIDE SEQUENCE [LARGE SCALE GENOMIC DNA]</scope>
    <source>
        <strain evidence="7 8">NIES-571</strain>
    </source>
</reference>
<evidence type="ECO:0000256" key="1">
    <source>
        <dbReference type="ARBA" id="ARBA00004141"/>
    </source>
</evidence>
<evidence type="ECO:0000256" key="5">
    <source>
        <dbReference type="ARBA" id="ARBA00023136"/>
    </source>
</evidence>
<feature type="non-terminal residue" evidence="7">
    <location>
        <position position="167"/>
    </location>
</feature>
<dbReference type="EMBL" id="PGGS01000190">
    <property type="protein sequence ID" value="PNH07244.1"/>
    <property type="molecule type" value="Genomic_DNA"/>
</dbReference>
<keyword evidence="5" id="KW-0472">Membrane</keyword>
<dbReference type="GO" id="GO:0016020">
    <property type="term" value="C:membrane"/>
    <property type="evidence" value="ECO:0007669"/>
    <property type="project" value="UniProtKB-SubCell"/>
</dbReference>
<sequence>MWPLRSGNNAQAQPAPGLFQDVPSTSMNPPSPPPMIPASSQPHSAIPEEYTLDEPVYKTIWRDVVTIARNLRSVLIPFNWKFNGQAQALRNWDLWGPLVFMLVLAIVLSTGEKQASAVFATSQAVADASPVMSSAIEAIGAAWREVDSTDPASIQEAIDKLDLFQNQ</sequence>
<keyword evidence="3" id="KW-0812">Transmembrane</keyword>
<evidence type="ECO:0000256" key="3">
    <source>
        <dbReference type="ARBA" id="ARBA00022692"/>
    </source>
</evidence>
<feature type="compositionally biased region" description="Polar residues" evidence="6">
    <location>
        <begin position="1"/>
        <end position="12"/>
    </location>
</feature>
<dbReference type="PANTHER" id="PTHR21236:SF1">
    <property type="entry name" value="PROTEIN YIPF6"/>
    <property type="match status" value="1"/>
</dbReference>
<protein>
    <submittedName>
        <fullName evidence="7">Protein YIPF6</fullName>
    </submittedName>
</protein>
<keyword evidence="4" id="KW-1133">Transmembrane helix</keyword>
<dbReference type="InterPro" id="IPR045231">
    <property type="entry name" value="Yip1/4-like"/>
</dbReference>
<feature type="region of interest" description="Disordered" evidence="6">
    <location>
        <begin position="1"/>
        <end position="43"/>
    </location>
</feature>
<comment type="caution">
    <text evidence="7">The sequence shown here is derived from an EMBL/GenBank/DDBJ whole genome shotgun (WGS) entry which is preliminary data.</text>
</comment>
<comment type="similarity">
    <text evidence="2">Belongs to the YIP1 family.</text>
</comment>
<dbReference type="GO" id="GO:0006888">
    <property type="term" value="P:endoplasmic reticulum to Golgi vesicle-mediated transport"/>
    <property type="evidence" value="ECO:0007669"/>
    <property type="project" value="InterPro"/>
</dbReference>
<dbReference type="AlphaFoldDB" id="A0A2J8A401"/>
<keyword evidence="8" id="KW-1185">Reference proteome</keyword>
<dbReference type="GO" id="GO:0005802">
    <property type="term" value="C:trans-Golgi network"/>
    <property type="evidence" value="ECO:0007669"/>
    <property type="project" value="TreeGrafter"/>
</dbReference>
<accession>A0A2J8A401</accession>
<gene>
    <name evidence="7" type="ORF">TSOC_006340</name>
</gene>
<evidence type="ECO:0000256" key="2">
    <source>
        <dbReference type="ARBA" id="ARBA00010596"/>
    </source>
</evidence>